<evidence type="ECO:0000256" key="4">
    <source>
        <dbReference type="ARBA" id="ARBA00022692"/>
    </source>
</evidence>
<keyword evidence="10" id="KW-1185">Reference proteome</keyword>
<protein>
    <submittedName>
        <fullName evidence="9">Rod shape-determining protein MreD</fullName>
    </submittedName>
</protein>
<sequence>MMRPTAAQRLDLWIRQSTPMALTAILAVLSVITIGIPGYASVVPGYTAMATFYWAVFRPDLQPASALFLIGVLQDILTGTPLGLTAVSLLLLHAFALSQRRALITKPFLLTWVGFMLIQLPVSILAWMMMSMLQFRLVGPEPALFQYLVTVLGFPVVAWLFVRLHRYVVR</sequence>
<evidence type="ECO:0000256" key="7">
    <source>
        <dbReference type="ARBA" id="ARBA00023136"/>
    </source>
</evidence>
<feature type="transmembrane region" description="Helical" evidence="8">
    <location>
        <begin position="144"/>
        <end position="162"/>
    </location>
</feature>
<keyword evidence="3" id="KW-1003">Cell membrane</keyword>
<feature type="transmembrane region" description="Helical" evidence="8">
    <location>
        <begin position="66"/>
        <end position="97"/>
    </location>
</feature>
<evidence type="ECO:0000256" key="6">
    <source>
        <dbReference type="ARBA" id="ARBA00022989"/>
    </source>
</evidence>
<dbReference type="GO" id="GO:0008360">
    <property type="term" value="P:regulation of cell shape"/>
    <property type="evidence" value="ECO:0007669"/>
    <property type="project" value="UniProtKB-KW"/>
</dbReference>
<dbReference type="EMBL" id="FNBW01000003">
    <property type="protein sequence ID" value="SDF44376.1"/>
    <property type="molecule type" value="Genomic_DNA"/>
</dbReference>
<gene>
    <name evidence="9" type="ORF">SAMN05660686_01375</name>
</gene>
<evidence type="ECO:0000256" key="1">
    <source>
        <dbReference type="ARBA" id="ARBA00004651"/>
    </source>
</evidence>
<evidence type="ECO:0000313" key="9">
    <source>
        <dbReference type="EMBL" id="SDF44376.1"/>
    </source>
</evidence>
<reference evidence="9 10" key="1">
    <citation type="submission" date="2016-10" db="EMBL/GenBank/DDBJ databases">
        <authorList>
            <person name="Varghese N."/>
            <person name="Submissions S."/>
        </authorList>
    </citation>
    <scope>NUCLEOTIDE SEQUENCE [LARGE SCALE GENOMIC DNA]</scope>
    <source>
        <strain evidence="9 10">DSM 18839</strain>
    </source>
</reference>
<dbReference type="RefSeq" id="WP_215906055.1">
    <property type="nucleotide sequence ID" value="NZ_FNBW01000003.1"/>
</dbReference>
<evidence type="ECO:0000313" key="10">
    <source>
        <dbReference type="Proteomes" id="UP000198615"/>
    </source>
</evidence>
<name>A0A8G2BIJ2_9PROT</name>
<accession>A0A8G2BIJ2</accession>
<dbReference type="InterPro" id="IPR007227">
    <property type="entry name" value="Cell_shape_determining_MreD"/>
</dbReference>
<keyword evidence="6 8" id="KW-1133">Transmembrane helix</keyword>
<dbReference type="Pfam" id="PF04093">
    <property type="entry name" value="MreD"/>
    <property type="match status" value="1"/>
</dbReference>
<dbReference type="AlphaFoldDB" id="A0A8G2BIJ2"/>
<evidence type="ECO:0000256" key="8">
    <source>
        <dbReference type="SAM" id="Phobius"/>
    </source>
</evidence>
<feature type="transmembrane region" description="Helical" evidence="8">
    <location>
        <begin position="109"/>
        <end position="132"/>
    </location>
</feature>
<comment type="caution">
    <text evidence="9">The sequence shown here is derived from an EMBL/GenBank/DDBJ whole genome shotgun (WGS) entry which is preliminary data.</text>
</comment>
<dbReference type="GO" id="GO:0005886">
    <property type="term" value="C:plasma membrane"/>
    <property type="evidence" value="ECO:0007669"/>
    <property type="project" value="UniProtKB-SubCell"/>
</dbReference>
<keyword evidence="5" id="KW-0133">Cell shape</keyword>
<feature type="transmembrane region" description="Helical" evidence="8">
    <location>
        <begin position="21"/>
        <end position="46"/>
    </location>
</feature>
<organism evidence="9 10">
    <name type="scientific">Thalassobaculum litoreum DSM 18839</name>
    <dbReference type="NCBI Taxonomy" id="1123362"/>
    <lineage>
        <taxon>Bacteria</taxon>
        <taxon>Pseudomonadati</taxon>
        <taxon>Pseudomonadota</taxon>
        <taxon>Alphaproteobacteria</taxon>
        <taxon>Rhodospirillales</taxon>
        <taxon>Thalassobaculaceae</taxon>
        <taxon>Thalassobaculum</taxon>
    </lineage>
</organism>
<proteinExistence type="inferred from homology"/>
<dbReference type="NCBIfam" id="TIGR03426">
    <property type="entry name" value="shape_MreD"/>
    <property type="match status" value="1"/>
</dbReference>
<dbReference type="Proteomes" id="UP000198615">
    <property type="component" value="Unassembled WGS sequence"/>
</dbReference>
<evidence type="ECO:0000256" key="5">
    <source>
        <dbReference type="ARBA" id="ARBA00022960"/>
    </source>
</evidence>
<keyword evidence="7 8" id="KW-0472">Membrane</keyword>
<evidence type="ECO:0000256" key="2">
    <source>
        <dbReference type="ARBA" id="ARBA00007776"/>
    </source>
</evidence>
<comment type="similarity">
    <text evidence="2">Belongs to the MreD family.</text>
</comment>
<comment type="subcellular location">
    <subcellularLocation>
        <location evidence="1">Cell membrane</location>
        <topology evidence="1">Multi-pass membrane protein</topology>
    </subcellularLocation>
</comment>
<evidence type="ECO:0000256" key="3">
    <source>
        <dbReference type="ARBA" id="ARBA00022475"/>
    </source>
</evidence>
<keyword evidence="4 8" id="KW-0812">Transmembrane</keyword>